<organism evidence="2 3">
    <name type="scientific">Hyaloscypha hepaticicola</name>
    <dbReference type="NCBI Taxonomy" id="2082293"/>
    <lineage>
        <taxon>Eukaryota</taxon>
        <taxon>Fungi</taxon>
        <taxon>Dikarya</taxon>
        <taxon>Ascomycota</taxon>
        <taxon>Pezizomycotina</taxon>
        <taxon>Leotiomycetes</taxon>
        <taxon>Helotiales</taxon>
        <taxon>Hyaloscyphaceae</taxon>
        <taxon>Hyaloscypha</taxon>
    </lineage>
</organism>
<sequence length="153" mass="17152">MGIESASHLPGARRRRTYGNAASVEEETSISRSRHAPIAAYTDVLTVKRLKYKFGDIQPLDFSRLTVSTRQRIDRRNSSLRSASIFRHCDSTDRTLWTAVDLPAYASPDYVPTTCILAFLETETSTISTIKRAGWRVVFRRTSRAAGIALPAF</sequence>
<dbReference type="EMBL" id="KZ613481">
    <property type="protein sequence ID" value="PMD21485.1"/>
    <property type="molecule type" value="Genomic_DNA"/>
</dbReference>
<evidence type="ECO:0000256" key="1">
    <source>
        <dbReference type="SAM" id="MobiDB-lite"/>
    </source>
</evidence>
<evidence type="ECO:0000313" key="3">
    <source>
        <dbReference type="Proteomes" id="UP000235672"/>
    </source>
</evidence>
<keyword evidence="3" id="KW-1185">Reference proteome</keyword>
<protein>
    <submittedName>
        <fullName evidence="2">Uncharacterized protein</fullName>
    </submittedName>
</protein>
<accession>A0A2J6Q5B8</accession>
<gene>
    <name evidence="2" type="ORF">NA56DRAFT_127673</name>
</gene>
<evidence type="ECO:0000313" key="2">
    <source>
        <dbReference type="EMBL" id="PMD21485.1"/>
    </source>
</evidence>
<dbReference type="Proteomes" id="UP000235672">
    <property type="component" value="Unassembled WGS sequence"/>
</dbReference>
<name>A0A2J6Q5B8_9HELO</name>
<dbReference type="AlphaFoldDB" id="A0A2J6Q5B8"/>
<proteinExistence type="predicted"/>
<reference evidence="2 3" key="1">
    <citation type="submission" date="2016-05" db="EMBL/GenBank/DDBJ databases">
        <title>A degradative enzymes factory behind the ericoid mycorrhizal symbiosis.</title>
        <authorList>
            <consortium name="DOE Joint Genome Institute"/>
            <person name="Martino E."/>
            <person name="Morin E."/>
            <person name="Grelet G."/>
            <person name="Kuo A."/>
            <person name="Kohler A."/>
            <person name="Daghino S."/>
            <person name="Barry K."/>
            <person name="Choi C."/>
            <person name="Cichocki N."/>
            <person name="Clum A."/>
            <person name="Copeland A."/>
            <person name="Hainaut M."/>
            <person name="Haridas S."/>
            <person name="Labutti K."/>
            <person name="Lindquist E."/>
            <person name="Lipzen A."/>
            <person name="Khouja H.-R."/>
            <person name="Murat C."/>
            <person name="Ohm R."/>
            <person name="Olson A."/>
            <person name="Spatafora J."/>
            <person name="Veneault-Fourrey C."/>
            <person name="Henrissat B."/>
            <person name="Grigoriev I."/>
            <person name="Martin F."/>
            <person name="Perotto S."/>
        </authorList>
    </citation>
    <scope>NUCLEOTIDE SEQUENCE [LARGE SCALE GENOMIC DNA]</scope>
    <source>
        <strain evidence="2 3">UAMH 7357</strain>
    </source>
</reference>
<feature type="region of interest" description="Disordered" evidence="1">
    <location>
        <begin position="1"/>
        <end position="26"/>
    </location>
</feature>